<reference evidence="2 3" key="1">
    <citation type="journal article" date="2017" name="Int. J. Syst. Evol. Microbiol.">
        <title>Photobacterium alginatilyticum sp. nov., a marine bacterium isolated from bottom seawater.</title>
        <authorList>
            <person name="Wang X."/>
            <person name="Wang Y."/>
            <person name="Yang X."/>
            <person name="Sun H."/>
            <person name="Li B."/>
            <person name="Zhang X.H."/>
        </authorList>
    </citation>
    <scope>NUCLEOTIDE SEQUENCE [LARGE SCALE GENOMIC DNA]</scope>
    <source>
        <strain evidence="2 3">P03D4</strain>
    </source>
</reference>
<evidence type="ECO:0000313" key="2">
    <source>
        <dbReference type="EMBL" id="NBI54646.1"/>
    </source>
</evidence>
<feature type="domain" description="Phage tail fibre protein N-terminal" evidence="1">
    <location>
        <begin position="10"/>
        <end position="163"/>
    </location>
</feature>
<dbReference type="EMBL" id="RSEJ01000022">
    <property type="protein sequence ID" value="NBI54646.1"/>
    <property type="molecule type" value="Genomic_DNA"/>
</dbReference>
<protein>
    <recommendedName>
        <fullName evidence="1">Phage tail fibre protein N-terminal domain-containing protein</fullName>
    </recommendedName>
</protein>
<accession>A0ABW9YLF6</accession>
<dbReference type="RefSeq" id="WP_160654877.1">
    <property type="nucleotide sequence ID" value="NZ_RSEJ01000022.1"/>
</dbReference>
<sequence length="714" mass="78308">MTLPVPESQQQYGSVLTVLGENAEQNGKLLNKQLEITHMAIGDANDLYVQPDRKQTALVNELARIEVNSVDVLQPTPDSVPMLKVEAILPDEVNDIVIREFAAVATFNGQTYFHAIGNCARVYVPPPVNNGNVNTPVTLEMIFVITSAEPIVEIDPHVVTASREWVNKNIEFASSDLLGGNIWPTNSKYSIKVNDVVDDDCDYFRISGKTCHLVPSPSIGNVVKEINPDKQEVVFTNPDLVSIYYPVSAENTVKLSSFGAVKSQTPDLLIKSINEAALKKAVEALKIYRGDIVEAAGEIILDGIYSIRQFSTDVTLRNVKLRGRSEWLDGLILDDDSQGIDALFNFESCFIFSDSAYKSFFVKGVIPAAGETGQALFMAGTQDWKNINVCGFNENIKAYKGTGQLLNSSFKKIRTWCSKTSCIDFTSTGKHTTCTFEDWYITNCSGQGHIISDISHSKWNNIIHELCGVALRVRGNDIGNVYERFYFERNVNPYELTQCFGQRISWTTINNTNSGSETINKQVFGYLNRPIVFGQDQSIRAESFKIPYLNPDDPDIAKGVESIDIVKTMSVSQPQGLAVKGIPKTKGLTSEAGLILSNEQKIMHTFSVAFLEDGTAAAPDSVISVSKVDVGSYKLTASTGLQIADIRPSAIQPPNGVPVHCQLVGENAAAINALVSFGGVTTFRIYTYNILTGERVDTSVMLNIMGRLNGEVAQ</sequence>
<dbReference type="InterPro" id="IPR022225">
    <property type="entry name" value="Phage_tail_fibre_N"/>
</dbReference>
<organism evidence="2 3">
    <name type="scientific">Photobacterium alginatilyticum</name>
    <dbReference type="NCBI Taxonomy" id="1775171"/>
    <lineage>
        <taxon>Bacteria</taxon>
        <taxon>Pseudomonadati</taxon>
        <taxon>Pseudomonadota</taxon>
        <taxon>Gammaproteobacteria</taxon>
        <taxon>Vibrionales</taxon>
        <taxon>Vibrionaceae</taxon>
        <taxon>Photobacterium</taxon>
    </lineage>
</organism>
<keyword evidence="3" id="KW-1185">Reference proteome</keyword>
<comment type="caution">
    <text evidence="2">The sequence shown here is derived from an EMBL/GenBank/DDBJ whole genome shotgun (WGS) entry which is preliminary data.</text>
</comment>
<gene>
    <name evidence="2" type="ORF">EIZ48_19210</name>
</gene>
<dbReference type="Proteomes" id="UP000738517">
    <property type="component" value="Unassembled WGS sequence"/>
</dbReference>
<evidence type="ECO:0000259" key="1">
    <source>
        <dbReference type="Pfam" id="PF12571"/>
    </source>
</evidence>
<dbReference type="Pfam" id="PF12571">
    <property type="entry name" value="Phage_tail_fib"/>
    <property type="match status" value="1"/>
</dbReference>
<proteinExistence type="predicted"/>
<evidence type="ECO:0000313" key="3">
    <source>
        <dbReference type="Proteomes" id="UP000738517"/>
    </source>
</evidence>
<name>A0ABW9YLF6_9GAMM</name>